<evidence type="ECO:0000313" key="9">
    <source>
        <dbReference type="Proteomes" id="UP001479933"/>
    </source>
</evidence>
<dbReference type="Proteomes" id="UP001479933">
    <property type="component" value="Chromosome"/>
</dbReference>
<evidence type="ECO:0000256" key="3">
    <source>
        <dbReference type="ARBA" id="ARBA00022679"/>
    </source>
</evidence>
<proteinExistence type="predicted"/>
<evidence type="ECO:0000256" key="2">
    <source>
        <dbReference type="ARBA" id="ARBA00022603"/>
    </source>
</evidence>
<evidence type="ECO:0000256" key="1">
    <source>
        <dbReference type="ARBA" id="ARBA00001286"/>
    </source>
</evidence>
<name>A0ABZ2TXD4_9ACTN</name>
<dbReference type="Pfam" id="PF01035">
    <property type="entry name" value="DNA_binding_1"/>
    <property type="match status" value="1"/>
</dbReference>
<dbReference type="Gene3D" id="1.10.10.10">
    <property type="entry name" value="Winged helix-like DNA-binding domain superfamily/Winged helix DNA-binding domain"/>
    <property type="match status" value="1"/>
</dbReference>
<comment type="catalytic activity">
    <reaction evidence="6">
        <text>a 6-O-methyl-2'-deoxyguanosine in DNA + L-cysteinyl-[protein] = S-methyl-L-cysteinyl-[protein] + a 2'-deoxyguanosine in DNA</text>
        <dbReference type="Rhea" id="RHEA:24000"/>
        <dbReference type="Rhea" id="RHEA-COMP:10131"/>
        <dbReference type="Rhea" id="RHEA-COMP:10132"/>
        <dbReference type="Rhea" id="RHEA-COMP:11367"/>
        <dbReference type="Rhea" id="RHEA-COMP:11368"/>
        <dbReference type="ChEBI" id="CHEBI:29950"/>
        <dbReference type="ChEBI" id="CHEBI:82612"/>
        <dbReference type="ChEBI" id="CHEBI:85445"/>
        <dbReference type="ChEBI" id="CHEBI:85448"/>
        <dbReference type="EC" id="2.1.1.63"/>
    </reaction>
</comment>
<dbReference type="InterPro" id="IPR036388">
    <property type="entry name" value="WH-like_DNA-bd_sf"/>
</dbReference>
<evidence type="ECO:0000256" key="5">
    <source>
        <dbReference type="ARBA" id="ARBA00023204"/>
    </source>
</evidence>
<dbReference type="EC" id="2.1.1.63" evidence="8"/>
<dbReference type="PANTHER" id="PTHR10815">
    <property type="entry name" value="METHYLATED-DNA--PROTEIN-CYSTEINE METHYLTRANSFERASE"/>
    <property type="match status" value="1"/>
</dbReference>
<accession>A0ABZ2TXD4</accession>
<feature type="domain" description="Methylated-DNA-[protein]-cysteine S-methyltransferase DNA binding" evidence="7">
    <location>
        <begin position="98"/>
        <end position="176"/>
    </location>
</feature>
<dbReference type="PANTHER" id="PTHR10815:SF13">
    <property type="entry name" value="METHYLATED-DNA--PROTEIN-CYSTEINE METHYLTRANSFERASE"/>
    <property type="match status" value="1"/>
</dbReference>
<dbReference type="NCBIfam" id="TIGR00589">
    <property type="entry name" value="ogt"/>
    <property type="match status" value="1"/>
</dbReference>
<dbReference type="InterPro" id="IPR001497">
    <property type="entry name" value="MethylDNA_cys_MeTrfase_AS"/>
</dbReference>
<evidence type="ECO:0000259" key="7">
    <source>
        <dbReference type="Pfam" id="PF01035"/>
    </source>
</evidence>
<dbReference type="InterPro" id="IPR036217">
    <property type="entry name" value="MethylDNA_cys_MeTrfase_DNAb"/>
</dbReference>
<keyword evidence="9" id="KW-1185">Reference proteome</keyword>
<dbReference type="CDD" id="cd06445">
    <property type="entry name" value="ATase"/>
    <property type="match status" value="1"/>
</dbReference>
<protein>
    <submittedName>
        <fullName evidence="8">Methylated-DNA--[protein]-cysteine S-methyltransferase</fullName>
        <ecNumber evidence="8">2.1.1.63</ecNumber>
    </submittedName>
</protein>
<keyword evidence="3 8" id="KW-0808">Transferase</keyword>
<dbReference type="SUPFAM" id="SSF46767">
    <property type="entry name" value="Methylated DNA-protein cysteine methyltransferase, C-terminal domain"/>
    <property type="match status" value="1"/>
</dbReference>
<evidence type="ECO:0000256" key="4">
    <source>
        <dbReference type="ARBA" id="ARBA00022763"/>
    </source>
</evidence>
<keyword evidence="4" id="KW-0227">DNA damage</keyword>
<dbReference type="RefSeq" id="WP_066161842.1">
    <property type="nucleotide sequence ID" value="NZ_CP136137.1"/>
</dbReference>
<gene>
    <name evidence="8" type="ORF">RVF87_13695</name>
</gene>
<comment type="catalytic activity">
    <reaction evidence="1">
        <text>a 4-O-methyl-thymidine in DNA + L-cysteinyl-[protein] = a thymidine in DNA + S-methyl-L-cysteinyl-[protein]</text>
        <dbReference type="Rhea" id="RHEA:53428"/>
        <dbReference type="Rhea" id="RHEA-COMP:10131"/>
        <dbReference type="Rhea" id="RHEA-COMP:10132"/>
        <dbReference type="Rhea" id="RHEA-COMP:13555"/>
        <dbReference type="Rhea" id="RHEA-COMP:13556"/>
        <dbReference type="ChEBI" id="CHEBI:29950"/>
        <dbReference type="ChEBI" id="CHEBI:82612"/>
        <dbReference type="ChEBI" id="CHEBI:137386"/>
        <dbReference type="ChEBI" id="CHEBI:137387"/>
        <dbReference type="EC" id="2.1.1.63"/>
    </reaction>
</comment>
<reference evidence="8 9" key="1">
    <citation type="journal article" date="2023" name="Virus Evol.">
        <title>Computational host range prediction-The good, the bad, and the ugly.</title>
        <authorList>
            <person name="Howell A.A."/>
            <person name="Versoza C.J."/>
            <person name="Pfeifer S.P."/>
        </authorList>
    </citation>
    <scope>NUCLEOTIDE SEQUENCE [LARGE SCALE GENOMIC DNA]</scope>
    <source>
        <strain evidence="8 9">1610/1b</strain>
    </source>
</reference>
<dbReference type="InterPro" id="IPR014048">
    <property type="entry name" value="MethylDNA_cys_MeTrfase_DNA-bd"/>
</dbReference>
<organism evidence="8 9">
    <name type="scientific">Gordonia hydrophobica</name>
    <dbReference type="NCBI Taxonomy" id="40516"/>
    <lineage>
        <taxon>Bacteria</taxon>
        <taxon>Bacillati</taxon>
        <taxon>Actinomycetota</taxon>
        <taxon>Actinomycetes</taxon>
        <taxon>Mycobacteriales</taxon>
        <taxon>Gordoniaceae</taxon>
        <taxon>Gordonia</taxon>
    </lineage>
</organism>
<evidence type="ECO:0000256" key="6">
    <source>
        <dbReference type="ARBA" id="ARBA00049348"/>
    </source>
</evidence>
<evidence type="ECO:0000313" key="8">
    <source>
        <dbReference type="EMBL" id="WYY06126.1"/>
    </source>
</evidence>
<dbReference type="PROSITE" id="PS00374">
    <property type="entry name" value="MGMT"/>
    <property type="match status" value="1"/>
</dbReference>
<dbReference type="EMBL" id="CP136137">
    <property type="protein sequence ID" value="WYY06126.1"/>
    <property type="molecule type" value="Genomic_DNA"/>
</dbReference>
<keyword evidence="2 8" id="KW-0489">Methyltransferase</keyword>
<sequence length="183" mass="19623">MTDRHPATVADHRAELGWTVVTTPDGPFIVLFDDAQTVYASGWTESPDYLANLVAPALCRDYLTERAPGAAAEAVLAYYDGDLDAPSRIAVRQSAGPFIEDCWAALRQVGPGRRVTYTQLAECAGRPTAVRAAAQCCVRNAATLFVPCHRVVRSDGTLGGYRYGLERKGELLAREAPAVGVAV</sequence>
<dbReference type="GO" id="GO:0032259">
    <property type="term" value="P:methylation"/>
    <property type="evidence" value="ECO:0007669"/>
    <property type="project" value="UniProtKB-KW"/>
</dbReference>
<keyword evidence="5" id="KW-0234">DNA repair</keyword>
<dbReference type="GO" id="GO:0003908">
    <property type="term" value="F:methylated-DNA-[protein]-cysteine S-methyltransferase activity"/>
    <property type="evidence" value="ECO:0007669"/>
    <property type="project" value="UniProtKB-EC"/>
</dbReference>